<protein>
    <submittedName>
        <fullName evidence="1">Uncharacterized protein</fullName>
    </submittedName>
</protein>
<evidence type="ECO:0000313" key="1">
    <source>
        <dbReference type="EMBL" id="MBB4981756.1"/>
    </source>
</evidence>
<dbReference type="RefSeq" id="WP_221518002.1">
    <property type="nucleotide sequence ID" value="NZ_JACHJY010000003.1"/>
</dbReference>
<dbReference type="Proteomes" id="UP000582643">
    <property type="component" value="Unassembled WGS sequence"/>
</dbReference>
<dbReference type="EMBL" id="JACHJY010000003">
    <property type="protein sequence ID" value="MBB4981756.1"/>
    <property type="molecule type" value="Genomic_DNA"/>
</dbReference>
<sequence length="138" mass="14901">MTSPSTDNVFRELMAEAMAATGGFGHREHVHLTWLAVRRVGMPGAVALVGEGIERTARAAGAPGKFHVTMTRAWVELVAGCEEECGLPDFEAFATRHAGLLDKGLLDRFYRPATLSSAEARARWVEPDLAPLALPFPS</sequence>
<reference evidence="1 2" key="1">
    <citation type="submission" date="2020-08" db="EMBL/GenBank/DDBJ databases">
        <title>Genomic Encyclopedia of Type Strains, Phase III (KMG-III): the genomes of soil and plant-associated and newly described type strains.</title>
        <authorList>
            <person name="Whitman W."/>
        </authorList>
    </citation>
    <scope>NUCLEOTIDE SEQUENCE [LARGE SCALE GENOMIC DNA]</scope>
    <source>
        <strain evidence="1 2">SFB5A</strain>
    </source>
</reference>
<keyword evidence="2" id="KW-1185">Reference proteome</keyword>
<accession>A0A7W7TYK6</accession>
<organism evidence="1 2">
    <name type="scientific">Streptomyces nymphaeiformis</name>
    <dbReference type="NCBI Taxonomy" id="2663842"/>
    <lineage>
        <taxon>Bacteria</taxon>
        <taxon>Bacillati</taxon>
        <taxon>Actinomycetota</taxon>
        <taxon>Actinomycetes</taxon>
        <taxon>Kitasatosporales</taxon>
        <taxon>Streptomycetaceae</taxon>
        <taxon>Streptomyces</taxon>
    </lineage>
</organism>
<gene>
    <name evidence="1" type="ORF">GGE06_002666</name>
</gene>
<comment type="caution">
    <text evidence="1">The sequence shown here is derived from an EMBL/GenBank/DDBJ whole genome shotgun (WGS) entry which is preliminary data.</text>
</comment>
<evidence type="ECO:0000313" key="2">
    <source>
        <dbReference type="Proteomes" id="UP000582643"/>
    </source>
</evidence>
<name>A0A7W7TYK6_9ACTN</name>
<dbReference type="AlphaFoldDB" id="A0A7W7TYK6"/>
<proteinExistence type="predicted"/>